<dbReference type="RefSeq" id="XP_005765216.1">
    <property type="nucleotide sequence ID" value="XM_005765159.1"/>
</dbReference>
<accession>A0A0D3INF2</accession>
<dbReference type="InterPro" id="IPR032675">
    <property type="entry name" value="LRR_dom_sf"/>
</dbReference>
<dbReference type="PANTHER" id="PTHR45661:SF3">
    <property type="entry name" value="IG-LIKE DOMAIN-CONTAINING PROTEIN"/>
    <property type="match status" value="1"/>
</dbReference>
<keyword evidence="2" id="KW-1185">Reference proteome</keyword>
<evidence type="ECO:0000313" key="2">
    <source>
        <dbReference type="Proteomes" id="UP000013827"/>
    </source>
</evidence>
<organism evidence="1 2">
    <name type="scientific">Emiliania huxleyi (strain CCMP1516)</name>
    <dbReference type="NCBI Taxonomy" id="280463"/>
    <lineage>
        <taxon>Eukaryota</taxon>
        <taxon>Haptista</taxon>
        <taxon>Haptophyta</taxon>
        <taxon>Prymnesiophyceae</taxon>
        <taxon>Isochrysidales</taxon>
        <taxon>Noelaerhabdaceae</taxon>
        <taxon>Emiliania</taxon>
    </lineage>
</organism>
<reference evidence="2" key="1">
    <citation type="journal article" date="2013" name="Nature">
        <title>Pan genome of the phytoplankton Emiliania underpins its global distribution.</title>
        <authorList>
            <person name="Read B.A."/>
            <person name="Kegel J."/>
            <person name="Klute M.J."/>
            <person name="Kuo A."/>
            <person name="Lefebvre S.C."/>
            <person name="Maumus F."/>
            <person name="Mayer C."/>
            <person name="Miller J."/>
            <person name="Monier A."/>
            <person name="Salamov A."/>
            <person name="Young J."/>
            <person name="Aguilar M."/>
            <person name="Claverie J.M."/>
            <person name="Frickenhaus S."/>
            <person name="Gonzalez K."/>
            <person name="Herman E.K."/>
            <person name="Lin Y.C."/>
            <person name="Napier J."/>
            <person name="Ogata H."/>
            <person name="Sarno A.F."/>
            <person name="Shmutz J."/>
            <person name="Schroeder D."/>
            <person name="de Vargas C."/>
            <person name="Verret F."/>
            <person name="von Dassow P."/>
            <person name="Valentin K."/>
            <person name="Van de Peer Y."/>
            <person name="Wheeler G."/>
            <person name="Dacks J.B."/>
            <person name="Delwiche C.F."/>
            <person name="Dyhrman S.T."/>
            <person name="Glockner G."/>
            <person name="John U."/>
            <person name="Richards T."/>
            <person name="Worden A.Z."/>
            <person name="Zhang X."/>
            <person name="Grigoriev I.V."/>
            <person name="Allen A.E."/>
            <person name="Bidle K."/>
            <person name="Borodovsky M."/>
            <person name="Bowler C."/>
            <person name="Brownlee C."/>
            <person name="Cock J.M."/>
            <person name="Elias M."/>
            <person name="Gladyshev V.N."/>
            <person name="Groth M."/>
            <person name="Guda C."/>
            <person name="Hadaegh A."/>
            <person name="Iglesias-Rodriguez M.D."/>
            <person name="Jenkins J."/>
            <person name="Jones B.M."/>
            <person name="Lawson T."/>
            <person name="Leese F."/>
            <person name="Lindquist E."/>
            <person name="Lobanov A."/>
            <person name="Lomsadze A."/>
            <person name="Malik S.B."/>
            <person name="Marsh M.E."/>
            <person name="Mackinder L."/>
            <person name="Mock T."/>
            <person name="Mueller-Roeber B."/>
            <person name="Pagarete A."/>
            <person name="Parker M."/>
            <person name="Probert I."/>
            <person name="Quesneville H."/>
            <person name="Raines C."/>
            <person name="Rensing S.A."/>
            <person name="Riano-Pachon D.M."/>
            <person name="Richier S."/>
            <person name="Rokitta S."/>
            <person name="Shiraiwa Y."/>
            <person name="Soanes D.M."/>
            <person name="van der Giezen M."/>
            <person name="Wahlund T.M."/>
            <person name="Williams B."/>
            <person name="Wilson W."/>
            <person name="Wolfe G."/>
            <person name="Wurch L.L."/>
        </authorList>
    </citation>
    <scope>NUCLEOTIDE SEQUENCE</scope>
</reference>
<dbReference type="EnsemblProtists" id="EOD12787">
    <property type="protein sequence ID" value="EOD12787"/>
    <property type="gene ID" value="EMIHUDRAFT_76625"/>
</dbReference>
<dbReference type="InterPro" id="IPR053139">
    <property type="entry name" value="Surface_bspA-like"/>
</dbReference>
<dbReference type="Gene3D" id="3.80.10.10">
    <property type="entry name" value="Ribonuclease Inhibitor"/>
    <property type="match status" value="1"/>
</dbReference>
<dbReference type="Pfam" id="PF13306">
    <property type="entry name" value="LRR_5"/>
    <property type="match status" value="1"/>
</dbReference>
<dbReference type="GeneID" id="17258940"/>
<dbReference type="Proteomes" id="UP000013827">
    <property type="component" value="Unassembled WGS sequence"/>
</dbReference>
<protein>
    <recommendedName>
        <fullName evidence="3">Leucine-rich repeat domain-containing protein</fullName>
    </recommendedName>
</protein>
<dbReference type="InterPro" id="IPR026906">
    <property type="entry name" value="LRR_5"/>
</dbReference>
<dbReference type="OMA" id="SMAFMGC"/>
<sequence>MTHLPDGTFQLRTSLVSVAFPRSLASIGDGAFYRCTSLVSVDLPASLTSIRPHAFRGCSSLAHVAFPAGLTSIGDNAYNGCTSLASVTFPAGLTSIGVYAFCACPSMTRVTVPTTLTSIGHGAFRDCPLTRVTVPDTATVGYAAFPPATTVLRLPPKRMRDLQRWYEAVAGALAYKRCRPGLVLWLERANIRLGSYGPGGAARQRDLEEFEGDFAPLVE</sequence>
<dbReference type="AlphaFoldDB" id="A0A0D3INF2"/>
<proteinExistence type="predicted"/>
<dbReference type="PANTHER" id="PTHR45661">
    <property type="entry name" value="SURFACE ANTIGEN"/>
    <property type="match status" value="1"/>
</dbReference>
<dbReference type="HOGENOM" id="CLU_034334_1_1_1"/>
<name>A0A0D3INF2_EMIH1</name>
<evidence type="ECO:0008006" key="3">
    <source>
        <dbReference type="Google" id="ProtNLM"/>
    </source>
</evidence>
<dbReference type="KEGG" id="ehx:EMIHUDRAFT_76625"/>
<reference evidence="1" key="2">
    <citation type="submission" date="2024-10" db="UniProtKB">
        <authorList>
            <consortium name="EnsemblProtists"/>
        </authorList>
    </citation>
    <scope>IDENTIFICATION</scope>
</reference>
<dbReference type="PaxDb" id="2903-EOD12787"/>
<dbReference type="SUPFAM" id="SSF52058">
    <property type="entry name" value="L domain-like"/>
    <property type="match status" value="1"/>
</dbReference>
<evidence type="ECO:0000313" key="1">
    <source>
        <dbReference type="EnsemblProtists" id="EOD12787"/>
    </source>
</evidence>